<dbReference type="RefSeq" id="WP_068225853.1">
    <property type="nucleotide sequence ID" value="NZ_CP014623.1"/>
</dbReference>
<keyword evidence="3" id="KW-1185">Reference proteome</keyword>
<dbReference type="PANTHER" id="PTHR30041">
    <property type="entry name" value="ARSENATE REDUCTASE"/>
    <property type="match status" value="1"/>
</dbReference>
<dbReference type="InterPro" id="IPR006660">
    <property type="entry name" value="Arsenate_reductase-like"/>
</dbReference>
<accession>A0A192H0X8</accession>
<dbReference type="PROSITE" id="PS51353">
    <property type="entry name" value="ARSC"/>
    <property type="match status" value="1"/>
</dbReference>
<dbReference type="OrthoDB" id="9794155at2"/>
<comment type="similarity">
    <text evidence="1">Belongs to the ArsC family.</text>
</comment>
<dbReference type="Gene3D" id="3.40.30.10">
    <property type="entry name" value="Glutaredoxin"/>
    <property type="match status" value="1"/>
</dbReference>
<protein>
    <submittedName>
        <fullName evidence="2">Transcriptional regulator Spx</fullName>
    </submittedName>
</protein>
<dbReference type="SUPFAM" id="SSF52833">
    <property type="entry name" value="Thioredoxin-like"/>
    <property type="match status" value="1"/>
</dbReference>
<organism evidence="2 3">
    <name type="scientific">Loigolactobacillus backii</name>
    <dbReference type="NCBI Taxonomy" id="375175"/>
    <lineage>
        <taxon>Bacteria</taxon>
        <taxon>Bacillati</taxon>
        <taxon>Bacillota</taxon>
        <taxon>Bacilli</taxon>
        <taxon>Lactobacillales</taxon>
        <taxon>Lactobacillaceae</taxon>
        <taxon>Loigolactobacillus</taxon>
    </lineage>
</organism>
<sequence length="140" mass="16013">MITMYFHTSDPAKNKLMKWFKQQHLEFKLRNIIQKPLTKAELTHLFLMATGGTDDLIAKKSKVAKSTQLDNNLTFNELIDTVLATPQLLKNPVVFDDKNIVAGYSLEKIGVFIPKSQRKLELMALFNRIYPKGPTQSLSF</sequence>
<name>A0A192H0X8_9LACO</name>
<dbReference type="Proteomes" id="UP000078582">
    <property type="component" value="Chromosome"/>
</dbReference>
<dbReference type="STRING" id="375175.AYR53_03415"/>
<evidence type="ECO:0000313" key="2">
    <source>
        <dbReference type="EMBL" id="ANK61897.1"/>
    </source>
</evidence>
<dbReference type="Pfam" id="PF03960">
    <property type="entry name" value="ArsC"/>
    <property type="match status" value="1"/>
</dbReference>
<dbReference type="PANTHER" id="PTHR30041:SF7">
    <property type="entry name" value="GLOBAL TRANSCRIPTIONAL REGULATOR SPX"/>
    <property type="match status" value="1"/>
</dbReference>
<proteinExistence type="inferred from homology"/>
<reference evidence="2 3" key="1">
    <citation type="submission" date="2016-03" db="EMBL/GenBank/DDBJ databases">
        <title>Pediococcus and Lactobacillus from brewery environment - whole genome sequencing and assembly.</title>
        <authorList>
            <person name="Behr J."/>
            <person name="Geissler A.J."/>
            <person name="Vogel R.F."/>
        </authorList>
    </citation>
    <scope>NUCLEOTIDE SEQUENCE [LARGE SCALE GENOMIC DNA]</scope>
    <source>
        <strain evidence="2 3">TMW 1.1989</strain>
    </source>
</reference>
<dbReference type="AlphaFoldDB" id="A0A192H0X8"/>
<evidence type="ECO:0000313" key="3">
    <source>
        <dbReference type="Proteomes" id="UP000078582"/>
    </source>
</evidence>
<dbReference type="EMBL" id="CP014873">
    <property type="protein sequence ID" value="ANK61897.1"/>
    <property type="molecule type" value="Genomic_DNA"/>
</dbReference>
<gene>
    <name evidence="2" type="ORF">AYR53_03415</name>
</gene>
<dbReference type="InterPro" id="IPR036249">
    <property type="entry name" value="Thioredoxin-like_sf"/>
</dbReference>
<dbReference type="GeneID" id="42981289"/>
<dbReference type="KEGG" id="lbt:AYR52_09900"/>
<evidence type="ECO:0000256" key="1">
    <source>
        <dbReference type="PROSITE-ProRule" id="PRU01282"/>
    </source>
</evidence>